<dbReference type="CDD" id="cd05918">
    <property type="entry name" value="A_NRPS_SidN3_like"/>
    <property type="match status" value="1"/>
</dbReference>
<evidence type="ECO:0000313" key="6">
    <source>
        <dbReference type="Proteomes" id="UP001278766"/>
    </source>
</evidence>
<dbReference type="InterPro" id="IPR010071">
    <property type="entry name" value="AA_adenyl_dom"/>
</dbReference>
<evidence type="ECO:0000313" key="5">
    <source>
        <dbReference type="EMBL" id="KAK3299612.1"/>
    </source>
</evidence>
<dbReference type="FunFam" id="3.40.50.12780:FF:000014">
    <property type="entry name" value="Nonribosomal peptide synthetase 1"/>
    <property type="match status" value="1"/>
</dbReference>
<reference evidence="5" key="2">
    <citation type="submission" date="2023-06" db="EMBL/GenBank/DDBJ databases">
        <authorList>
            <consortium name="Lawrence Berkeley National Laboratory"/>
            <person name="Haridas S."/>
            <person name="Hensen N."/>
            <person name="Bonometti L."/>
            <person name="Westerberg I."/>
            <person name="Brannstrom I.O."/>
            <person name="Guillou S."/>
            <person name="Cros-Aarteil S."/>
            <person name="Calhoun S."/>
            <person name="Kuo A."/>
            <person name="Mondo S."/>
            <person name="Pangilinan J."/>
            <person name="Riley R."/>
            <person name="Labutti K."/>
            <person name="Andreopoulos B."/>
            <person name="Lipzen A."/>
            <person name="Chen C."/>
            <person name="Yanf M."/>
            <person name="Daum C."/>
            <person name="Ng V."/>
            <person name="Clum A."/>
            <person name="Steindorff A."/>
            <person name="Ohm R."/>
            <person name="Martin F."/>
            <person name="Silar P."/>
            <person name="Natvig D."/>
            <person name="Lalanne C."/>
            <person name="Gautier V."/>
            <person name="Ament-Velasquez S.L."/>
            <person name="Kruys A."/>
            <person name="Hutchinson M.I."/>
            <person name="Powell A.J."/>
            <person name="Barry K."/>
            <person name="Miller A.N."/>
            <person name="Grigoriev I.V."/>
            <person name="Debuchy R."/>
            <person name="Gladieux P."/>
            <person name="Thoren M.H."/>
            <person name="Johannesson H."/>
        </authorList>
    </citation>
    <scope>NUCLEOTIDE SEQUENCE</scope>
    <source>
        <strain evidence="5">CBS 168.71</strain>
    </source>
</reference>
<dbReference type="Gene3D" id="3.30.559.30">
    <property type="entry name" value="Nonribosomal peptide synthetase, condensation domain"/>
    <property type="match status" value="2"/>
</dbReference>
<dbReference type="SUPFAM" id="SSF56801">
    <property type="entry name" value="Acetyl-CoA synthetase-like"/>
    <property type="match status" value="1"/>
</dbReference>
<keyword evidence="3" id="KW-0436">Ligase</keyword>
<dbReference type="Gene3D" id="3.30.300.30">
    <property type="match status" value="1"/>
</dbReference>
<sequence length="1362" mass="145912">MAASHSSGRREDAPLAWFPPLPSSTYKPYATSLLRVRLNGLSEKQRKENTNGDGPAAASLGTLLQSAWAVTVATYTGNDEALINVALSGRDVAVQDIANMGGSTLTTVPVRVKIDKEQPVADLLTTVSRQAKEIAPFADAGLYTIRNAVPRLGPNLDAGHLFIIRPALADSDSPGLETIGLEQGNDAAIADSTTESRDAGSYALAVDCRADAESVHVELHYDCRVLSARRAGALLSLFRHVVGQLEDAHTSNATLGDLDLLKPADVEAVRRWNAPVLTANPNRSCIHNLVQAMMERQPHAPAVASWDGDLSYVELGRASGRLAHYLVSIGVGPEVPVGVCMDKSRWATVSMLAILQAGGTVVALGTQHPLSRIEKVVADADVRITLADAAQAKRLHDVQRGTVRGDSTSAVVVIVVDQAFVEQLPAAQSPPATGVAAADAAWIVYTSGSTGTPKGVVLEHQALCTGMAAHGTQFGIGPRTRALSYAAHTFSVAVEDFTTLLLGGCVCIPSEAQRTDAAELARAIRAMRVNFVNLTTTTAALLDPYALPGIDTVVLGGEAVTPAVVDLWAPHATVINAYGQSECSVESVVNSRIEYGRDAANIGRPLAGSAAWVADPADYNRLVPVGAPGELLIQGPLLARGYLNDPAKTAAGFVSSPAFLTRIGFDLPGRSSRMYRTGDLVHQLDDGSLVYLGRCDAQIKIRGQRVEPGEIESQIVRVGHRYVVRAFVDLVRPRDAPHAADPVLTAAVEIIELQGAEVDSGDAVDCVRREDLVLPGVRAPTQGLAAAAQSIRAALIQELPAYMVPSYFVPLAGRLPVNASGKLDRRAARAILEALSHDQLGVFSSTRVARDPNRILTRTEERLRAVYAQVLGRSADSIGPEEFFTELGGDSVAAIHVVGASRRQGMVFSVVDVLQKQSISALAAVVGKRDGPDGEDHRLQRGLSRTSSAVTDHQQWILNYHIARPDVGMTWVALDSPGPLADGERMAEACKKLFATVEVLHTGFTREEDGRWKRVVLSGFQPEVPIHICTAATGSVEQWTEDFIRREGPTAIEPGRPLADVAICSTAEKHRILFRMSHAIYDGMCIHRFWTTLDELYRTGQASERASFSQYMAHTEKRQTPEASKYWAELLAAAAMPLIGDPPTAARLPDTEKYAWRAGGATCANVIKAAWALVLARYVRRDDVVFADVVSGRAGIDDPSVADALGCCSTLVPVRVRLDPSSTYGDLVAGVRRQQLAGVPFETFGYGRIARECTTGWPAGTPASSWVNHVPAPIDGSMQVAIGGAEYVVSQPRQEEQKWTFSEARIEWTQLGADALRFRLVYAVDKVSEQAARGLYDGLVSVVRQILSAPQTLIGSRLVQES</sequence>
<dbReference type="GO" id="GO:0005737">
    <property type="term" value="C:cytoplasm"/>
    <property type="evidence" value="ECO:0007669"/>
    <property type="project" value="TreeGrafter"/>
</dbReference>
<feature type="domain" description="Carrier" evidence="4">
    <location>
        <begin position="854"/>
        <end position="930"/>
    </location>
</feature>
<dbReference type="NCBIfam" id="TIGR01733">
    <property type="entry name" value="AA-adenyl-dom"/>
    <property type="match status" value="1"/>
</dbReference>
<gene>
    <name evidence="5" type="ORF">B0H64DRAFT_455707</name>
</gene>
<dbReference type="RefSeq" id="XP_062663126.1">
    <property type="nucleotide sequence ID" value="XM_062807315.1"/>
</dbReference>
<dbReference type="InterPro" id="IPR023213">
    <property type="entry name" value="CAT-like_dom_sf"/>
</dbReference>
<evidence type="ECO:0000259" key="4">
    <source>
        <dbReference type="PROSITE" id="PS50075"/>
    </source>
</evidence>
<proteinExistence type="predicted"/>
<dbReference type="InterPro" id="IPR045851">
    <property type="entry name" value="AMP-bd_C_sf"/>
</dbReference>
<dbReference type="SMART" id="SM00823">
    <property type="entry name" value="PKS_PP"/>
    <property type="match status" value="1"/>
</dbReference>
<dbReference type="Gene3D" id="1.10.1200.10">
    <property type="entry name" value="ACP-like"/>
    <property type="match status" value="1"/>
</dbReference>
<dbReference type="PANTHER" id="PTHR45527:SF16">
    <property type="entry name" value="NONRIBOSOMAL PEPTIDE SYNTHASE ATNA-RELATED"/>
    <property type="match status" value="1"/>
</dbReference>
<dbReference type="EMBL" id="JAUEPN010000002">
    <property type="protein sequence ID" value="KAK3299612.1"/>
    <property type="molecule type" value="Genomic_DNA"/>
</dbReference>
<dbReference type="PROSITE" id="PS00455">
    <property type="entry name" value="AMP_BINDING"/>
    <property type="match status" value="1"/>
</dbReference>
<dbReference type="Pfam" id="PF00550">
    <property type="entry name" value="PP-binding"/>
    <property type="match status" value="1"/>
</dbReference>
<dbReference type="InterPro" id="IPR036736">
    <property type="entry name" value="ACP-like_sf"/>
</dbReference>
<dbReference type="SUPFAM" id="SSF47336">
    <property type="entry name" value="ACP-like"/>
    <property type="match status" value="1"/>
</dbReference>
<dbReference type="GO" id="GO:0031177">
    <property type="term" value="F:phosphopantetheine binding"/>
    <property type="evidence" value="ECO:0007669"/>
    <property type="project" value="InterPro"/>
</dbReference>
<dbReference type="InterPro" id="IPR020845">
    <property type="entry name" value="AMP-binding_CS"/>
</dbReference>
<evidence type="ECO:0000256" key="3">
    <source>
        <dbReference type="ARBA" id="ARBA00022598"/>
    </source>
</evidence>
<dbReference type="Pfam" id="PF00668">
    <property type="entry name" value="Condensation"/>
    <property type="match status" value="2"/>
</dbReference>
<dbReference type="SUPFAM" id="SSF52777">
    <property type="entry name" value="CoA-dependent acyltransferases"/>
    <property type="match status" value="3"/>
</dbReference>
<dbReference type="InterPro" id="IPR020806">
    <property type="entry name" value="PKS_PP-bd"/>
</dbReference>
<dbReference type="Gene3D" id="3.40.50.12780">
    <property type="entry name" value="N-terminal domain of ligase-like"/>
    <property type="match status" value="1"/>
</dbReference>
<dbReference type="InterPro" id="IPR000873">
    <property type="entry name" value="AMP-dep_synth/lig_dom"/>
</dbReference>
<dbReference type="GO" id="GO:0043041">
    <property type="term" value="P:amino acid activation for nonribosomal peptide biosynthetic process"/>
    <property type="evidence" value="ECO:0007669"/>
    <property type="project" value="TreeGrafter"/>
</dbReference>
<reference evidence="5" key="1">
    <citation type="journal article" date="2023" name="Mol. Phylogenet. Evol.">
        <title>Genome-scale phylogeny and comparative genomics of the fungal order Sordariales.</title>
        <authorList>
            <person name="Hensen N."/>
            <person name="Bonometti L."/>
            <person name="Westerberg I."/>
            <person name="Brannstrom I.O."/>
            <person name="Guillou S."/>
            <person name="Cros-Aarteil S."/>
            <person name="Calhoun S."/>
            <person name="Haridas S."/>
            <person name="Kuo A."/>
            <person name="Mondo S."/>
            <person name="Pangilinan J."/>
            <person name="Riley R."/>
            <person name="LaButti K."/>
            <person name="Andreopoulos B."/>
            <person name="Lipzen A."/>
            <person name="Chen C."/>
            <person name="Yan M."/>
            <person name="Daum C."/>
            <person name="Ng V."/>
            <person name="Clum A."/>
            <person name="Steindorff A."/>
            <person name="Ohm R.A."/>
            <person name="Martin F."/>
            <person name="Silar P."/>
            <person name="Natvig D.O."/>
            <person name="Lalanne C."/>
            <person name="Gautier V."/>
            <person name="Ament-Velasquez S.L."/>
            <person name="Kruys A."/>
            <person name="Hutchinson M.I."/>
            <person name="Powell A.J."/>
            <person name="Barry K."/>
            <person name="Miller A.N."/>
            <person name="Grigoriev I.V."/>
            <person name="Debuchy R."/>
            <person name="Gladieux P."/>
            <person name="Hiltunen Thoren M."/>
            <person name="Johannesson H."/>
        </authorList>
    </citation>
    <scope>NUCLEOTIDE SEQUENCE</scope>
    <source>
        <strain evidence="5">CBS 168.71</strain>
    </source>
</reference>
<evidence type="ECO:0000256" key="1">
    <source>
        <dbReference type="ARBA" id="ARBA00022450"/>
    </source>
</evidence>
<accession>A0AAE0LW04</accession>
<keyword evidence="2" id="KW-0597">Phosphoprotein</keyword>
<dbReference type="Pfam" id="PF00501">
    <property type="entry name" value="AMP-binding"/>
    <property type="match status" value="1"/>
</dbReference>
<keyword evidence="6" id="KW-1185">Reference proteome</keyword>
<dbReference type="Proteomes" id="UP001278766">
    <property type="component" value="Unassembled WGS sequence"/>
</dbReference>
<dbReference type="PROSITE" id="PS50075">
    <property type="entry name" value="CARRIER"/>
    <property type="match status" value="1"/>
</dbReference>
<dbReference type="InterPro" id="IPR009081">
    <property type="entry name" value="PP-bd_ACP"/>
</dbReference>
<organism evidence="5 6">
    <name type="scientific">Chaetomium fimeti</name>
    <dbReference type="NCBI Taxonomy" id="1854472"/>
    <lineage>
        <taxon>Eukaryota</taxon>
        <taxon>Fungi</taxon>
        <taxon>Dikarya</taxon>
        <taxon>Ascomycota</taxon>
        <taxon>Pezizomycotina</taxon>
        <taxon>Sordariomycetes</taxon>
        <taxon>Sordariomycetidae</taxon>
        <taxon>Sordariales</taxon>
        <taxon>Chaetomiaceae</taxon>
        <taxon>Chaetomium</taxon>
    </lineage>
</organism>
<dbReference type="Gene3D" id="3.30.559.10">
    <property type="entry name" value="Chloramphenicol acetyltransferase-like domain"/>
    <property type="match status" value="1"/>
</dbReference>
<dbReference type="GO" id="GO:0016874">
    <property type="term" value="F:ligase activity"/>
    <property type="evidence" value="ECO:0007669"/>
    <property type="project" value="UniProtKB-KW"/>
</dbReference>
<dbReference type="PANTHER" id="PTHR45527">
    <property type="entry name" value="NONRIBOSOMAL PEPTIDE SYNTHETASE"/>
    <property type="match status" value="1"/>
</dbReference>
<dbReference type="GO" id="GO:0044550">
    <property type="term" value="P:secondary metabolite biosynthetic process"/>
    <property type="evidence" value="ECO:0007669"/>
    <property type="project" value="TreeGrafter"/>
</dbReference>
<comment type="caution">
    <text evidence="5">The sequence shown here is derived from an EMBL/GenBank/DDBJ whole genome shotgun (WGS) entry which is preliminary data.</text>
</comment>
<name>A0AAE0LW04_9PEZI</name>
<dbReference type="GeneID" id="87844263"/>
<evidence type="ECO:0000256" key="2">
    <source>
        <dbReference type="ARBA" id="ARBA00022553"/>
    </source>
</evidence>
<keyword evidence="1" id="KW-0596">Phosphopantetheine</keyword>
<protein>
    <recommendedName>
        <fullName evidence="4">Carrier domain-containing protein</fullName>
    </recommendedName>
</protein>
<dbReference type="InterPro" id="IPR042099">
    <property type="entry name" value="ANL_N_sf"/>
</dbReference>
<dbReference type="InterPro" id="IPR001242">
    <property type="entry name" value="Condensation_dom"/>
</dbReference>